<feature type="compositionally biased region" description="Polar residues" evidence="3">
    <location>
        <begin position="1263"/>
        <end position="1273"/>
    </location>
</feature>
<evidence type="ECO:0000256" key="1">
    <source>
        <dbReference type="ARBA" id="ARBA00022490"/>
    </source>
</evidence>
<feature type="compositionally biased region" description="Basic residues" evidence="3">
    <location>
        <begin position="857"/>
        <end position="868"/>
    </location>
</feature>
<dbReference type="Pfam" id="PF12807">
    <property type="entry name" value="eIF3_p135"/>
    <property type="match status" value="1"/>
</dbReference>
<dbReference type="AlphaFoldDB" id="A0A8S1GYA7"/>
<sequence length="1273" mass="141175">MTSGAAADVKGDDISSFPNGEHKNKDSEELDSGNHSTANSPDVPKLDQDQGGELANGAVPLGDKTLKLNIQPSVGEPFELQVNDNEMVQELYQTLLDRDSTCHRTCFSLHFNGQHLDSFIELKNVPDLVDGSTIIVIDEPFSVREARIHLKHVRELLRSGMGIDPMDVASAVDCSSFTFLQNINMQDKKDGKDGKSFDCVPPDFVLPGTKERSLAYLLPSPPPKNLLALRNISVSAYNPPPGPRKLKGDILYINVELCEKRLVHVTCCTKGFYVNASTDDVFNPLPSGQYRTVYHSLVELLNAVSPTFKKVYPLILKRKSERSLLERLPSTYPVFSWVSPALQGSELYSEDSTRSDELSQPFRVGYEDHLPGSIRDWNEELQTTFEMSRGSIMERIIRDRSYFKIHSDFINAAVRGATAVIDGNVIAINPADDRKTHMFIWQNIFFSLGFDVKDHYKELGGDAAAFAATAADLQGVKAFSTLENSKLCTLGMAIFDYRGYRVTAQSIIPGILEREQEQSVVYGSIDFGKSVVSDERYHGLLEAAARELRMMPHEVISGAEGNEKTLKLFTSYETKGIIGNDGRTYVLDLLRTMPPDVHFLENAEVGEAAKKAGYPRKLPHKLPAVRRELVDLFHENRCLQFIKVAAQHVRNAKDEKTEDEAVLAEAENDLGRVLVDITEGREPNTENSVIVAALAKAAVSAGSLRDDSLDIRFNPDCFSTLVRHAPGQSLERQRNLVIEICDFILTSQIPELVQQCLECVITPIDGEGLSEQLHMRGINIRYLGEFAKQVDPSSSFIRTLVFSELVCRSAKHIIRPFLNSVTAEQYSSCVSHLLSAVFGSGVGENVPMPNLTEKTNKKNNKKASGKKRAASGGWTTVTSASIWKSIVDECKSYFGYDLKASSLDALIESHGIQKISLLRRVCRSLGIQLAAKDYQLDSPNKTKSIFGEDDINNLYPVIKHQNPWTMDAKKLYGRGQQAMQLGQAREAFDCIAESVNLMTSVYGAMHAELAQALRCLARLSHVLHDSTDALNHQHKATMMSERVNGLDSGNTIMEYVNLAHFAFANLLINASLRLLYRARYLLLINYGEKHPIMAQIDSNIGVILFAIQEYESALKFLNSADSISKAVGEPKKLKTALITHMIARVHASRGDFRAALVAEKETYSTYVTLFGADNERTKESSDYLGILTQQAVTFQKKMMDANKSSSISQLLPIQIQAPSLSSILEVLNILNGFIIIPISPSFAMRPEPGSDSEEAEAEKSKALNQQLENEGLD</sequence>
<reference evidence="5" key="1">
    <citation type="submission" date="2020-10" db="EMBL/GenBank/DDBJ databases">
        <authorList>
            <person name="Kikuchi T."/>
        </authorList>
    </citation>
    <scope>NUCLEOTIDE SEQUENCE</scope>
    <source>
        <strain evidence="5">NKZ352</strain>
    </source>
</reference>
<proteinExistence type="inferred from homology"/>
<dbReference type="GO" id="GO:0005737">
    <property type="term" value="C:cytoplasm"/>
    <property type="evidence" value="ECO:0007669"/>
    <property type="project" value="UniProtKB-SubCell"/>
</dbReference>
<dbReference type="GO" id="GO:0048312">
    <property type="term" value="P:intracellular distribution of mitochondria"/>
    <property type="evidence" value="ECO:0007669"/>
    <property type="project" value="TreeGrafter"/>
</dbReference>
<feature type="domain" description="Clu" evidence="4">
    <location>
        <begin position="350"/>
        <end position="600"/>
    </location>
</feature>
<dbReference type="SUPFAM" id="SSF48452">
    <property type="entry name" value="TPR-like"/>
    <property type="match status" value="1"/>
</dbReference>
<dbReference type="InterPro" id="IPR023231">
    <property type="entry name" value="GSKIP_dom_sf"/>
</dbReference>
<dbReference type="PROSITE" id="PS51823">
    <property type="entry name" value="CLU"/>
    <property type="match status" value="1"/>
</dbReference>
<organism evidence="5 6">
    <name type="scientific">Caenorhabditis auriculariae</name>
    <dbReference type="NCBI Taxonomy" id="2777116"/>
    <lineage>
        <taxon>Eukaryota</taxon>
        <taxon>Metazoa</taxon>
        <taxon>Ecdysozoa</taxon>
        <taxon>Nematoda</taxon>
        <taxon>Chromadorea</taxon>
        <taxon>Rhabditida</taxon>
        <taxon>Rhabditina</taxon>
        <taxon>Rhabditomorpha</taxon>
        <taxon>Rhabditoidea</taxon>
        <taxon>Rhabditidae</taxon>
        <taxon>Peloderinae</taxon>
        <taxon>Caenorhabditis</taxon>
    </lineage>
</organism>
<dbReference type="FunFam" id="3.30.2280.10:FF:000002">
    <property type="entry name" value="Clustered mitochondria protein homolog"/>
    <property type="match status" value="1"/>
</dbReference>
<dbReference type="Gene3D" id="3.30.2280.10">
    <property type="entry name" value="Hypothetical protein (hspc210)"/>
    <property type="match status" value="1"/>
</dbReference>
<dbReference type="EMBL" id="CAJGYM010000008">
    <property type="protein sequence ID" value="CAD6188429.1"/>
    <property type="molecule type" value="Genomic_DNA"/>
</dbReference>
<dbReference type="CDD" id="cd15466">
    <property type="entry name" value="CLU-central"/>
    <property type="match status" value="1"/>
</dbReference>
<comment type="caution">
    <text evidence="5">The sequence shown here is derived from an EMBL/GenBank/DDBJ whole genome shotgun (WGS) entry which is preliminary data.</text>
</comment>
<feature type="region of interest" description="Disordered" evidence="3">
    <location>
        <begin position="1245"/>
        <end position="1273"/>
    </location>
</feature>
<feature type="region of interest" description="Disordered" evidence="3">
    <location>
        <begin position="848"/>
        <end position="868"/>
    </location>
</feature>
<dbReference type="Proteomes" id="UP000835052">
    <property type="component" value="Unassembled WGS sequence"/>
</dbReference>
<dbReference type="InterPro" id="IPR025697">
    <property type="entry name" value="CLU_dom"/>
</dbReference>
<dbReference type="InterPro" id="IPR027523">
    <property type="entry name" value="CLU_prot"/>
</dbReference>
<gene>
    <name evidence="2" type="primary">clu-1</name>
    <name evidence="5" type="ORF">CAUJ_LOCUS4348</name>
</gene>
<evidence type="ECO:0000256" key="3">
    <source>
        <dbReference type="SAM" id="MobiDB-lite"/>
    </source>
</evidence>
<dbReference type="Pfam" id="PF05303">
    <property type="entry name" value="GSKIP_dom"/>
    <property type="match status" value="1"/>
</dbReference>
<dbReference type="SUPFAM" id="SSF103107">
    <property type="entry name" value="Hypothetical protein c14orf129, hspc210"/>
    <property type="match status" value="1"/>
</dbReference>
<dbReference type="PANTHER" id="PTHR12601:SF6">
    <property type="entry name" value="CLUSTERED MITOCHONDRIA PROTEIN HOMOLOG"/>
    <property type="match status" value="1"/>
</dbReference>
<dbReference type="HAMAP" id="MF_03013">
    <property type="entry name" value="CLU"/>
    <property type="match status" value="1"/>
</dbReference>
<evidence type="ECO:0000259" key="4">
    <source>
        <dbReference type="PROSITE" id="PS51823"/>
    </source>
</evidence>
<accession>A0A8S1GYA7</accession>
<dbReference type="GO" id="GO:0007005">
    <property type="term" value="P:mitochondrion organization"/>
    <property type="evidence" value="ECO:0007669"/>
    <property type="project" value="UniProtKB-UniRule"/>
</dbReference>
<keyword evidence="1 2" id="KW-0963">Cytoplasm</keyword>
<dbReference type="Pfam" id="PF15044">
    <property type="entry name" value="CLU_N"/>
    <property type="match status" value="1"/>
</dbReference>
<keyword evidence="6" id="KW-1185">Reference proteome</keyword>
<dbReference type="Pfam" id="PF13424">
    <property type="entry name" value="TPR_12"/>
    <property type="match status" value="1"/>
</dbReference>
<dbReference type="InterPro" id="IPR033646">
    <property type="entry name" value="CLU-central"/>
</dbReference>
<evidence type="ECO:0000313" key="6">
    <source>
        <dbReference type="Proteomes" id="UP000835052"/>
    </source>
</evidence>
<feature type="region of interest" description="Disordered" evidence="3">
    <location>
        <begin position="1"/>
        <end position="58"/>
    </location>
</feature>
<evidence type="ECO:0000256" key="2">
    <source>
        <dbReference type="HAMAP-Rule" id="MF_03013"/>
    </source>
</evidence>
<name>A0A8S1GYA7_9PELO</name>
<dbReference type="InterPro" id="IPR007967">
    <property type="entry name" value="GSKIP_dom"/>
</dbReference>
<keyword evidence="2" id="KW-0694">RNA-binding</keyword>
<comment type="subcellular location">
    <subcellularLocation>
        <location evidence="2">Cytoplasm</location>
    </subcellularLocation>
</comment>
<comment type="similarity">
    <text evidence="2">Belongs to the CLU family.</text>
</comment>
<protein>
    <recommendedName>
        <fullName evidence="2">Clustered mitochondria protein homolog</fullName>
    </recommendedName>
</protein>
<evidence type="ECO:0000313" key="5">
    <source>
        <dbReference type="EMBL" id="CAD6188429.1"/>
    </source>
</evidence>
<dbReference type="Gene3D" id="1.25.40.10">
    <property type="entry name" value="Tetratricopeptide repeat domain"/>
    <property type="match status" value="1"/>
</dbReference>
<dbReference type="InterPro" id="IPR028275">
    <property type="entry name" value="CLU_N"/>
</dbReference>
<dbReference type="Pfam" id="PF13236">
    <property type="entry name" value="CLU"/>
    <property type="match status" value="1"/>
</dbReference>
<dbReference type="InterPro" id="IPR011990">
    <property type="entry name" value="TPR-like_helical_dom_sf"/>
</dbReference>
<dbReference type="PANTHER" id="PTHR12601">
    <property type="entry name" value="EUKARYOTIC TRANSLATION INITIATION FACTOR 3 SUBUNIT EIF-3"/>
    <property type="match status" value="1"/>
</dbReference>
<dbReference type="OrthoDB" id="1414216at2759"/>
<dbReference type="GO" id="GO:0003729">
    <property type="term" value="F:mRNA binding"/>
    <property type="evidence" value="ECO:0007669"/>
    <property type="project" value="TreeGrafter"/>
</dbReference>
<comment type="function">
    <text evidence="2">mRNA-binding protein involved in proper cytoplasmic distribution of mitochondria.</text>
</comment>